<dbReference type="PANTHER" id="PTHR42756:SF1">
    <property type="entry name" value="TRANSCRIPTIONAL REPRESSOR OF EMRAB OPERON"/>
    <property type="match status" value="1"/>
</dbReference>
<dbReference type="RefSeq" id="WP_066420322.1">
    <property type="nucleotide sequence ID" value="NZ_CP018866.1"/>
</dbReference>
<dbReference type="KEGG" id="bcoh:BC6307_02640"/>
<evidence type="ECO:0000256" key="1">
    <source>
        <dbReference type="ARBA" id="ARBA00023015"/>
    </source>
</evidence>
<protein>
    <submittedName>
        <fullName evidence="5">MarR family transcriptional regulator</fullName>
    </submittedName>
</protein>
<proteinExistence type="predicted"/>
<dbReference type="SUPFAM" id="SSF46785">
    <property type="entry name" value="Winged helix' DNA-binding domain"/>
    <property type="match status" value="1"/>
</dbReference>
<gene>
    <name evidence="5" type="ORF">BC6307_02640</name>
</gene>
<evidence type="ECO:0000259" key="4">
    <source>
        <dbReference type="PROSITE" id="PS50995"/>
    </source>
</evidence>
<dbReference type="Pfam" id="PF01047">
    <property type="entry name" value="MarR"/>
    <property type="match status" value="1"/>
</dbReference>
<dbReference type="InterPro" id="IPR036390">
    <property type="entry name" value="WH_DNA-bd_sf"/>
</dbReference>
<evidence type="ECO:0000313" key="6">
    <source>
        <dbReference type="Proteomes" id="UP000215224"/>
    </source>
</evidence>
<dbReference type="AlphaFoldDB" id="A0A223KLL0"/>
<name>A0A223KLL0_9BACI</name>
<dbReference type="STRING" id="1314751.GCA_001591425_04188"/>
<dbReference type="PANTHER" id="PTHR42756">
    <property type="entry name" value="TRANSCRIPTIONAL REGULATOR, MARR"/>
    <property type="match status" value="1"/>
</dbReference>
<dbReference type="SMART" id="SM00347">
    <property type="entry name" value="HTH_MARR"/>
    <property type="match status" value="1"/>
</dbReference>
<evidence type="ECO:0000313" key="5">
    <source>
        <dbReference type="EMBL" id="AST90257.1"/>
    </source>
</evidence>
<dbReference type="GO" id="GO:0003677">
    <property type="term" value="F:DNA binding"/>
    <property type="evidence" value="ECO:0007669"/>
    <property type="project" value="UniProtKB-KW"/>
</dbReference>
<keyword evidence="3" id="KW-0804">Transcription</keyword>
<reference evidence="5 6" key="1">
    <citation type="submission" date="2016-12" db="EMBL/GenBank/DDBJ databases">
        <title>The whole genome sequencing and assembly of Bacillus cohnii DSM 6307T strain.</title>
        <authorList>
            <person name="Lee Y.-J."/>
            <person name="Yi H."/>
            <person name="Bahn Y.-S."/>
            <person name="Kim J.F."/>
            <person name="Lee D.-W."/>
        </authorList>
    </citation>
    <scope>NUCLEOTIDE SEQUENCE [LARGE SCALE GENOMIC DNA]</scope>
    <source>
        <strain evidence="5 6">DSM 6307</strain>
    </source>
</reference>
<keyword evidence="6" id="KW-1185">Reference proteome</keyword>
<dbReference type="InterPro" id="IPR036388">
    <property type="entry name" value="WH-like_DNA-bd_sf"/>
</dbReference>
<dbReference type="PROSITE" id="PS50995">
    <property type="entry name" value="HTH_MARR_2"/>
    <property type="match status" value="1"/>
</dbReference>
<organism evidence="5 6">
    <name type="scientific">Sutcliffiella cohnii</name>
    <dbReference type="NCBI Taxonomy" id="33932"/>
    <lineage>
        <taxon>Bacteria</taxon>
        <taxon>Bacillati</taxon>
        <taxon>Bacillota</taxon>
        <taxon>Bacilli</taxon>
        <taxon>Bacillales</taxon>
        <taxon>Bacillaceae</taxon>
        <taxon>Sutcliffiella</taxon>
    </lineage>
</organism>
<keyword evidence="1" id="KW-0805">Transcription regulation</keyword>
<dbReference type="GO" id="GO:0003700">
    <property type="term" value="F:DNA-binding transcription factor activity"/>
    <property type="evidence" value="ECO:0007669"/>
    <property type="project" value="InterPro"/>
</dbReference>
<accession>A0A223KLL0</accession>
<sequence>MEDSLQLFHKIHQLSRKVMKDNNQILQPFSIYSGQWTVLYVLKTQGTQTISELSDYLSVEAPPMTRMIQRLEKQGYVVRTTGEDKRVKRIQLTEKALLEYPKWEEAIAKRKEEIMSNLSSKEELLTLLNEMLEQINTKK</sequence>
<dbReference type="EMBL" id="CP018866">
    <property type="protein sequence ID" value="AST90257.1"/>
    <property type="molecule type" value="Genomic_DNA"/>
</dbReference>
<keyword evidence="2" id="KW-0238">DNA-binding</keyword>
<dbReference type="InterPro" id="IPR000835">
    <property type="entry name" value="HTH_MarR-typ"/>
</dbReference>
<dbReference type="Proteomes" id="UP000215224">
    <property type="component" value="Chromosome"/>
</dbReference>
<evidence type="ECO:0000256" key="3">
    <source>
        <dbReference type="ARBA" id="ARBA00023163"/>
    </source>
</evidence>
<dbReference type="Gene3D" id="1.10.10.10">
    <property type="entry name" value="Winged helix-like DNA-binding domain superfamily/Winged helix DNA-binding domain"/>
    <property type="match status" value="1"/>
</dbReference>
<evidence type="ECO:0000256" key="2">
    <source>
        <dbReference type="ARBA" id="ARBA00023125"/>
    </source>
</evidence>
<feature type="domain" description="HTH marR-type" evidence="4">
    <location>
        <begin position="4"/>
        <end position="137"/>
    </location>
</feature>